<dbReference type="EMBL" id="VBWP01000004">
    <property type="protein sequence ID" value="TLG74306.1"/>
    <property type="molecule type" value="Genomic_DNA"/>
</dbReference>
<dbReference type="OrthoDB" id="9794935at2"/>
<dbReference type="PANTHER" id="PTHR34071">
    <property type="entry name" value="5-NITROIMIDAZOLE ANTIBIOTICS RESISTANCE PROTEIN, NIMA-FAMILY-RELATED PROTEIN-RELATED"/>
    <property type="match status" value="1"/>
</dbReference>
<dbReference type="AlphaFoldDB" id="A0A5R8QDG5"/>
<evidence type="ECO:0000313" key="1">
    <source>
        <dbReference type="EMBL" id="TLG74306.1"/>
    </source>
</evidence>
<dbReference type="Pfam" id="PF12900">
    <property type="entry name" value="Pyridox_ox_2"/>
    <property type="match status" value="1"/>
</dbReference>
<dbReference type="Proteomes" id="UP000306912">
    <property type="component" value="Unassembled WGS sequence"/>
</dbReference>
<dbReference type="Gene3D" id="2.30.110.10">
    <property type="entry name" value="Electron Transport, Fmn-binding Protein, Chain A"/>
    <property type="match status" value="1"/>
</dbReference>
<organism evidence="1 2">
    <name type="scientific">Culicoidibacter larvae</name>
    <dbReference type="NCBI Taxonomy" id="2579976"/>
    <lineage>
        <taxon>Bacteria</taxon>
        <taxon>Bacillati</taxon>
        <taxon>Bacillota</taxon>
        <taxon>Culicoidibacteria</taxon>
        <taxon>Culicoidibacterales</taxon>
        <taxon>Culicoidibacteraceae</taxon>
        <taxon>Culicoidibacter</taxon>
    </lineage>
</organism>
<dbReference type="InterPro" id="IPR012349">
    <property type="entry name" value="Split_barrel_FMN-bd"/>
</dbReference>
<name>A0A5R8QDG5_9FIRM</name>
<dbReference type="InterPro" id="IPR024747">
    <property type="entry name" value="Pyridox_Oxase-rel"/>
</dbReference>
<sequence length="161" mass="18085">MYPEMRRKKQALSEAEVVAILERNTSGVLGLNGLNGYPYTVPLSYVYMDGKIYFHCANDGYKMKCMQADNRISFCIIDQDEIVPEEFTTYYRSVILFGKAHLISGPEAVAAAMRQLIAKYSVDFITEGEAAIANIGNSLTIVELEIEHISGKEAKKLMMQR</sequence>
<protein>
    <submittedName>
        <fullName evidence="1">Pyridoxamine 5'-phosphate oxidase family protein</fullName>
    </submittedName>
</protein>
<dbReference type="RefSeq" id="WP_138190907.1">
    <property type="nucleotide sequence ID" value="NZ_VBWP01000004.1"/>
</dbReference>
<accession>A0A5R8QDG5</accession>
<gene>
    <name evidence="1" type="ORF">FEZ08_06255</name>
</gene>
<dbReference type="PANTHER" id="PTHR34071:SF2">
    <property type="entry name" value="FLAVIN-NUCLEOTIDE-BINDING PROTEIN"/>
    <property type="match status" value="1"/>
</dbReference>
<comment type="caution">
    <text evidence="1">The sequence shown here is derived from an EMBL/GenBank/DDBJ whole genome shotgun (WGS) entry which is preliminary data.</text>
</comment>
<proteinExistence type="predicted"/>
<dbReference type="SUPFAM" id="SSF50475">
    <property type="entry name" value="FMN-binding split barrel"/>
    <property type="match status" value="1"/>
</dbReference>
<reference evidence="1 2" key="1">
    <citation type="submission" date="2019-05" db="EMBL/GenBank/DDBJ databases">
        <title>Culicoidintestinum kansasii gen. nov., sp. nov. from the gastrointestinal tract of the biting midge, Culicoides sonorensis.</title>
        <authorList>
            <person name="Neupane S."/>
            <person name="Ghosh A."/>
            <person name="Gunther S."/>
            <person name="Martin K."/>
            <person name="Zurek L."/>
        </authorList>
    </citation>
    <scope>NUCLEOTIDE SEQUENCE [LARGE SCALE GENOMIC DNA]</scope>
    <source>
        <strain evidence="1 2">CS-1</strain>
    </source>
</reference>
<evidence type="ECO:0000313" key="2">
    <source>
        <dbReference type="Proteomes" id="UP000306912"/>
    </source>
</evidence>
<keyword evidence="2" id="KW-1185">Reference proteome</keyword>
<dbReference type="InParanoid" id="A0A5R8QDG5"/>